<evidence type="ECO:0000259" key="9">
    <source>
        <dbReference type="Pfam" id="PF12704"/>
    </source>
</evidence>
<dbReference type="PANTHER" id="PTHR30572">
    <property type="entry name" value="MEMBRANE COMPONENT OF TRANSPORTER-RELATED"/>
    <property type="match status" value="1"/>
</dbReference>
<feature type="transmembrane region" description="Helical" evidence="7">
    <location>
        <begin position="334"/>
        <end position="358"/>
    </location>
</feature>
<evidence type="ECO:0000313" key="13">
    <source>
        <dbReference type="Proteomes" id="UP000073494"/>
    </source>
</evidence>
<evidence type="ECO:0000259" key="8">
    <source>
        <dbReference type="Pfam" id="PF02687"/>
    </source>
</evidence>
<evidence type="ECO:0000256" key="6">
    <source>
        <dbReference type="ARBA" id="ARBA00038076"/>
    </source>
</evidence>
<dbReference type="RefSeq" id="WP_044774341.1">
    <property type="nucleotide sequence ID" value="NZ_CEDY01000209.1"/>
</dbReference>
<comment type="similarity">
    <text evidence="6">Belongs to the ABC-4 integral membrane protein family.</text>
</comment>
<dbReference type="InterPro" id="IPR003838">
    <property type="entry name" value="ABC3_permease_C"/>
</dbReference>
<accession>A0A0Z8DYU4</accession>
<dbReference type="Proteomes" id="UP000072794">
    <property type="component" value="Unassembled WGS sequence"/>
</dbReference>
<dbReference type="EMBL" id="FIHD01000073">
    <property type="protein sequence ID" value="CYV21216.1"/>
    <property type="molecule type" value="Genomic_DNA"/>
</dbReference>
<name>A0A0Z8DYU4_STRSU</name>
<evidence type="ECO:0000256" key="3">
    <source>
        <dbReference type="ARBA" id="ARBA00022692"/>
    </source>
</evidence>
<evidence type="ECO:0000313" key="11">
    <source>
        <dbReference type="EMBL" id="CYV21216.1"/>
    </source>
</evidence>
<dbReference type="EMBL" id="FIHA01000027">
    <property type="protein sequence ID" value="CYU95535.1"/>
    <property type="molecule type" value="Genomic_DNA"/>
</dbReference>
<evidence type="ECO:0000256" key="4">
    <source>
        <dbReference type="ARBA" id="ARBA00022989"/>
    </source>
</evidence>
<proteinExistence type="inferred from homology"/>
<comment type="subcellular location">
    <subcellularLocation>
        <location evidence="1">Cell membrane</location>
        <topology evidence="1">Multi-pass membrane protein</topology>
    </subcellularLocation>
</comment>
<evidence type="ECO:0000256" key="5">
    <source>
        <dbReference type="ARBA" id="ARBA00023136"/>
    </source>
</evidence>
<keyword evidence="3 7" id="KW-0812">Transmembrane</keyword>
<keyword evidence="4 7" id="KW-1133">Transmembrane helix</keyword>
<dbReference type="GO" id="GO:0016787">
    <property type="term" value="F:hydrolase activity"/>
    <property type="evidence" value="ECO:0007669"/>
    <property type="project" value="UniProtKB-KW"/>
</dbReference>
<evidence type="ECO:0000313" key="10">
    <source>
        <dbReference type="EMBL" id="CYU95535.1"/>
    </source>
</evidence>
<feature type="transmembrane region" description="Helical" evidence="7">
    <location>
        <begin position="378"/>
        <end position="400"/>
    </location>
</feature>
<feature type="transmembrane region" description="Helical" evidence="7">
    <location>
        <begin position="20"/>
        <end position="39"/>
    </location>
</feature>
<dbReference type="EC" id="3.6.3.-" evidence="11"/>
<evidence type="ECO:0000256" key="7">
    <source>
        <dbReference type="SAM" id="Phobius"/>
    </source>
</evidence>
<organism evidence="11 13">
    <name type="scientific">Streptococcus suis</name>
    <dbReference type="NCBI Taxonomy" id="1307"/>
    <lineage>
        <taxon>Bacteria</taxon>
        <taxon>Bacillati</taxon>
        <taxon>Bacillota</taxon>
        <taxon>Bacilli</taxon>
        <taxon>Lactobacillales</taxon>
        <taxon>Streptococcaceae</taxon>
        <taxon>Streptococcus</taxon>
    </lineage>
</organism>
<dbReference type="Proteomes" id="UP000073494">
    <property type="component" value="Unassembled WGS sequence"/>
</dbReference>
<keyword evidence="5 7" id="KW-0472">Membrane</keyword>
<dbReference type="Pfam" id="PF12704">
    <property type="entry name" value="MacB_PCD"/>
    <property type="match status" value="1"/>
</dbReference>
<feature type="domain" description="ABC3 transporter permease C-terminal" evidence="8">
    <location>
        <begin position="293"/>
        <end position="410"/>
    </location>
</feature>
<dbReference type="InterPro" id="IPR050250">
    <property type="entry name" value="Macrolide_Exporter_MacB"/>
</dbReference>
<evidence type="ECO:0000256" key="1">
    <source>
        <dbReference type="ARBA" id="ARBA00004651"/>
    </source>
</evidence>
<protein>
    <submittedName>
        <fullName evidence="11">Peptide ABC transporter permease</fullName>
        <ecNumber evidence="11">3.6.3.-</ecNumber>
    </submittedName>
</protein>
<dbReference type="AlphaFoldDB" id="A0A0Z8DYU4"/>
<keyword evidence="11" id="KW-0378">Hydrolase</keyword>
<feature type="transmembrane region" description="Helical" evidence="7">
    <location>
        <begin position="289"/>
        <end position="314"/>
    </location>
</feature>
<dbReference type="GO" id="GO:0022857">
    <property type="term" value="F:transmembrane transporter activity"/>
    <property type="evidence" value="ECO:0007669"/>
    <property type="project" value="TreeGrafter"/>
</dbReference>
<dbReference type="PANTHER" id="PTHR30572:SF4">
    <property type="entry name" value="ABC TRANSPORTER PERMEASE YTRF"/>
    <property type="match status" value="1"/>
</dbReference>
<keyword evidence="2" id="KW-1003">Cell membrane</keyword>
<reference evidence="12 13" key="1">
    <citation type="submission" date="2016-02" db="EMBL/GenBank/DDBJ databases">
        <authorList>
            <consortium name="Pathogen Informatics"/>
        </authorList>
    </citation>
    <scope>NUCLEOTIDE SEQUENCE [LARGE SCALE GENOMIC DNA]</scope>
    <source>
        <strain evidence="10 12">LSS52</strain>
        <strain evidence="11 13">LSS54</strain>
    </source>
</reference>
<sequence length="417" mass="44214">MENWKFALKSILAHKMRSLLTMLGIIIGVASVVIIVALGTGVSKRFEKALAGDQNNVQVYFTPYVASEGAASMGMLGSVGGGELSMEEEPDLTDAMLKGLLEIDGLSGYYISSSSTSTVAAGNTQADNVFITGVSQPYFDIKELEILTGRRFTANDYSQFSRIIMLDVALAEKLFGSQESALNQVVSVNANSYLVVGVYKDPKAGTSLYGFNSGGNAIMTNTQLAAEMGTKENSGLYVHVEDLSRAAEVGQAAAAYLTNITGLKEARYDIYDMSAMLDTYRTEMAGVTMFIGSVAGISLLVGGIGVMNIMLVSVTERTREIGLRKALGATRGNILMQFLIEAMVLTTLGGAIGLMIAQTIVFILNTTKAMGPNMTAEISLPAVLGSLAFSAVIGIVFGVLPANKASKLDPIEALRYE</sequence>
<evidence type="ECO:0000256" key="2">
    <source>
        <dbReference type="ARBA" id="ARBA00022475"/>
    </source>
</evidence>
<gene>
    <name evidence="11" type="primary">macB_9</name>
    <name evidence="10" type="synonym">macB_6</name>
    <name evidence="10" type="ORF">ERS132414_01442</name>
    <name evidence="11" type="ORF">ERS132416_02328</name>
</gene>
<dbReference type="Pfam" id="PF02687">
    <property type="entry name" value="FtsX"/>
    <property type="match status" value="1"/>
</dbReference>
<dbReference type="GO" id="GO:0005886">
    <property type="term" value="C:plasma membrane"/>
    <property type="evidence" value="ECO:0007669"/>
    <property type="project" value="UniProtKB-SubCell"/>
</dbReference>
<evidence type="ECO:0000313" key="12">
    <source>
        <dbReference type="Proteomes" id="UP000072794"/>
    </source>
</evidence>
<feature type="domain" description="MacB-like periplasmic core" evidence="9">
    <location>
        <begin position="18"/>
        <end position="254"/>
    </location>
</feature>
<dbReference type="InterPro" id="IPR025857">
    <property type="entry name" value="MacB_PCD"/>
</dbReference>